<dbReference type="AlphaFoldDB" id="A0A915J6C6"/>
<dbReference type="WBParaSite" id="nRc.2.0.1.t21690-RA">
    <property type="protein sequence ID" value="nRc.2.0.1.t21690-RA"/>
    <property type="gene ID" value="nRc.2.0.1.g21690"/>
</dbReference>
<dbReference type="Proteomes" id="UP000887565">
    <property type="component" value="Unplaced"/>
</dbReference>
<accession>A0A915J6C6</accession>
<evidence type="ECO:0000313" key="1">
    <source>
        <dbReference type="Proteomes" id="UP000887565"/>
    </source>
</evidence>
<reference evidence="2" key="1">
    <citation type="submission" date="2022-11" db="UniProtKB">
        <authorList>
            <consortium name="WormBaseParasite"/>
        </authorList>
    </citation>
    <scope>IDENTIFICATION</scope>
</reference>
<keyword evidence="1" id="KW-1185">Reference proteome</keyword>
<name>A0A915J6C6_ROMCU</name>
<sequence length="86" mass="9695">MDFEQTTVSGTLQLFGFGTLITETNGGSATVTTYNTKANTSEFFKLTIEYLKPFLSPKLSYDITDRCSGSKILTLVNILEYLKFYR</sequence>
<organism evidence="1 2">
    <name type="scientific">Romanomermis culicivorax</name>
    <name type="common">Nematode worm</name>
    <dbReference type="NCBI Taxonomy" id="13658"/>
    <lineage>
        <taxon>Eukaryota</taxon>
        <taxon>Metazoa</taxon>
        <taxon>Ecdysozoa</taxon>
        <taxon>Nematoda</taxon>
        <taxon>Enoplea</taxon>
        <taxon>Dorylaimia</taxon>
        <taxon>Mermithida</taxon>
        <taxon>Mermithoidea</taxon>
        <taxon>Mermithidae</taxon>
        <taxon>Romanomermis</taxon>
    </lineage>
</organism>
<proteinExistence type="predicted"/>
<evidence type="ECO:0000313" key="2">
    <source>
        <dbReference type="WBParaSite" id="nRc.2.0.1.t21690-RA"/>
    </source>
</evidence>
<protein>
    <submittedName>
        <fullName evidence="2">LAGLIDADG homing endonuclease</fullName>
    </submittedName>
</protein>